<dbReference type="GO" id="GO:0009086">
    <property type="term" value="P:methionine biosynthetic process"/>
    <property type="evidence" value="ECO:0007669"/>
    <property type="project" value="UniProtKB-KW"/>
</dbReference>
<dbReference type="Gene3D" id="3.40.50.720">
    <property type="entry name" value="NAD(P)-binding Rossmann-like Domain"/>
    <property type="match status" value="1"/>
</dbReference>
<name>A0A158BD26_9BURK</name>
<dbReference type="PROSITE" id="PS51671">
    <property type="entry name" value="ACT"/>
    <property type="match status" value="1"/>
</dbReference>
<feature type="binding site" evidence="12">
    <location>
        <position position="190"/>
    </location>
    <ligand>
        <name>L-homoserine</name>
        <dbReference type="ChEBI" id="CHEBI:57476"/>
    </ligand>
</feature>
<keyword evidence="9" id="KW-0560">Oxidoreductase</keyword>
<dbReference type="UniPathway" id="UPA00050">
    <property type="reaction ID" value="UER00063"/>
</dbReference>
<dbReference type="InterPro" id="IPR019811">
    <property type="entry name" value="HDH_CS"/>
</dbReference>
<evidence type="ECO:0000256" key="7">
    <source>
        <dbReference type="ARBA" id="ARBA00022697"/>
    </source>
</evidence>
<keyword evidence="16" id="KW-1185">Reference proteome</keyword>
<comment type="pathway">
    <text evidence="1">Amino-acid biosynthesis; L-threonine biosynthesis; L-threonine from L-aspartate: step 3/5.</text>
</comment>
<dbReference type="Pfam" id="PF00742">
    <property type="entry name" value="Homoserine_dh"/>
    <property type="match status" value="1"/>
</dbReference>
<evidence type="ECO:0000256" key="10">
    <source>
        <dbReference type="ARBA" id="ARBA00023167"/>
    </source>
</evidence>
<dbReference type="CDD" id="cd04881">
    <property type="entry name" value="ACT_HSDH-Hom"/>
    <property type="match status" value="1"/>
</dbReference>
<dbReference type="InterPro" id="IPR002912">
    <property type="entry name" value="ACT_dom"/>
</dbReference>
<dbReference type="FunFam" id="3.30.70.260:FF:000030">
    <property type="entry name" value="Homoserine dehydrogenase"/>
    <property type="match status" value="1"/>
</dbReference>
<dbReference type="Pfam" id="PF03447">
    <property type="entry name" value="NAD_binding_3"/>
    <property type="match status" value="1"/>
</dbReference>
<dbReference type="PIRSF" id="PIRSF000098">
    <property type="entry name" value="Homoser_dehydrog"/>
    <property type="match status" value="1"/>
</dbReference>
<dbReference type="STRING" id="1777140.AWB79_03504"/>
<evidence type="ECO:0000256" key="9">
    <source>
        <dbReference type="ARBA" id="ARBA00023002"/>
    </source>
</evidence>
<dbReference type="Gene3D" id="3.30.360.10">
    <property type="entry name" value="Dihydrodipicolinate Reductase, domain 2"/>
    <property type="match status" value="1"/>
</dbReference>
<evidence type="ECO:0000259" key="14">
    <source>
        <dbReference type="PROSITE" id="PS51671"/>
    </source>
</evidence>
<dbReference type="SUPFAM" id="SSF55347">
    <property type="entry name" value="Glyceraldehyde-3-phosphate dehydrogenase-like, C-terminal domain"/>
    <property type="match status" value="1"/>
</dbReference>
<keyword evidence="6" id="KW-0028">Amino-acid biosynthesis</keyword>
<keyword evidence="10" id="KW-0486">Methionine biosynthesis</keyword>
<feature type="binding site" evidence="12">
    <location>
        <begin position="9"/>
        <end position="16"/>
    </location>
    <ligand>
        <name>NADP(+)</name>
        <dbReference type="ChEBI" id="CHEBI:58349"/>
    </ligand>
</feature>
<comment type="pathway">
    <text evidence="2">Amino-acid biosynthesis; L-methionine biosynthesis via de novo pathway; L-homoserine from L-aspartate: step 3/3.</text>
</comment>
<evidence type="ECO:0000256" key="4">
    <source>
        <dbReference type="ARBA" id="ARBA00013213"/>
    </source>
</evidence>
<dbReference type="EC" id="1.1.1.3" evidence="4"/>
<evidence type="ECO:0000256" key="1">
    <source>
        <dbReference type="ARBA" id="ARBA00005056"/>
    </source>
</evidence>
<dbReference type="InterPro" id="IPR036291">
    <property type="entry name" value="NAD(P)-bd_dom_sf"/>
</dbReference>
<dbReference type="FunFam" id="3.30.360.10:FF:000005">
    <property type="entry name" value="Homoserine dehydrogenase"/>
    <property type="match status" value="1"/>
</dbReference>
<comment type="similarity">
    <text evidence="3 13">Belongs to the homoserine dehydrogenase family.</text>
</comment>
<evidence type="ECO:0000256" key="6">
    <source>
        <dbReference type="ARBA" id="ARBA00022605"/>
    </source>
</evidence>
<dbReference type="NCBIfam" id="NF004976">
    <property type="entry name" value="PRK06349.1"/>
    <property type="match status" value="1"/>
</dbReference>
<keyword evidence="7" id="KW-0791">Threonine biosynthesis</keyword>
<feature type="domain" description="ACT" evidence="14">
    <location>
        <begin position="355"/>
        <end position="436"/>
    </location>
</feature>
<dbReference type="InterPro" id="IPR005106">
    <property type="entry name" value="Asp/hSer_DH_NAD-bd"/>
</dbReference>
<protein>
    <recommendedName>
        <fullName evidence="5">Homoserine dehydrogenase</fullName>
        <ecNumber evidence="4">1.1.1.3</ecNumber>
    </recommendedName>
</protein>
<evidence type="ECO:0000313" key="16">
    <source>
        <dbReference type="Proteomes" id="UP000054851"/>
    </source>
</evidence>
<evidence type="ECO:0000256" key="3">
    <source>
        <dbReference type="ARBA" id="ARBA00006753"/>
    </source>
</evidence>
<proteinExistence type="inferred from homology"/>
<dbReference type="EMBL" id="FCOA02000010">
    <property type="protein sequence ID" value="SAK67985.1"/>
    <property type="molecule type" value="Genomic_DNA"/>
</dbReference>
<feature type="binding site" evidence="12">
    <location>
        <position position="105"/>
    </location>
    <ligand>
        <name>NADPH</name>
        <dbReference type="ChEBI" id="CHEBI:57783"/>
    </ligand>
</feature>
<evidence type="ECO:0000256" key="13">
    <source>
        <dbReference type="RuleBase" id="RU004171"/>
    </source>
</evidence>
<evidence type="ECO:0000313" key="15">
    <source>
        <dbReference type="EMBL" id="SAK67985.1"/>
    </source>
</evidence>
<dbReference type="InterPro" id="IPR016204">
    <property type="entry name" value="HDH"/>
</dbReference>
<comment type="caution">
    <text evidence="15">The sequence shown here is derived from an EMBL/GenBank/DDBJ whole genome shotgun (WGS) entry which is preliminary data.</text>
</comment>
<evidence type="ECO:0000256" key="2">
    <source>
        <dbReference type="ARBA" id="ARBA00005062"/>
    </source>
</evidence>
<dbReference type="Gene3D" id="3.30.70.260">
    <property type="match status" value="1"/>
</dbReference>
<keyword evidence="8 12" id="KW-0521">NADP</keyword>
<evidence type="ECO:0000256" key="5">
    <source>
        <dbReference type="ARBA" id="ARBA00013376"/>
    </source>
</evidence>
<feature type="active site" description="Proton donor" evidence="11">
    <location>
        <position position="205"/>
    </location>
</feature>
<dbReference type="PROSITE" id="PS01042">
    <property type="entry name" value="HOMOSER_DHGENASE"/>
    <property type="match status" value="1"/>
</dbReference>
<dbReference type="GO" id="GO:0004412">
    <property type="term" value="F:homoserine dehydrogenase activity"/>
    <property type="evidence" value="ECO:0007669"/>
    <property type="project" value="UniProtKB-EC"/>
</dbReference>
<gene>
    <name evidence="15" type="ORF">AWB79_03504</name>
</gene>
<evidence type="ECO:0000256" key="12">
    <source>
        <dbReference type="PIRSR" id="PIRSR000098-2"/>
    </source>
</evidence>
<dbReference type="InterPro" id="IPR001342">
    <property type="entry name" value="HDH_cat"/>
</dbReference>
<dbReference type="RefSeq" id="WP_061168666.1">
    <property type="nucleotide sequence ID" value="NZ_FCOA02000010.1"/>
</dbReference>
<dbReference type="OrthoDB" id="9808167at2"/>
<dbReference type="UniPathway" id="UPA00051">
    <property type="reaction ID" value="UER00465"/>
</dbReference>
<dbReference type="PANTHER" id="PTHR43331">
    <property type="entry name" value="HOMOSERINE DEHYDROGENASE"/>
    <property type="match status" value="1"/>
</dbReference>
<sequence length="440" mass="46625">MEPIKVGLLGFGTVGSGTFTVLRRNQEEIKRRAGRGIEIARVAVRTPAKAQAAAAEGIAVTDDFGAVVDDPSISIVCEMIGGTGVARELVLRAIANGKHVVTANKALLAVHGTEIFEAARAKGVMVAFEAAVAGGIPIIKALREGLTANRIEYIAGIINGTTNYILSEMRDRGLDFATALKAAQELGYAEADPTFDIEGVDAAHKVTIMSAIAFGVPVQFERAYVEGISKLAAIDIKYAGDLGYRIKLLGIARRSDKGIELRTHPTLIPAKRLLANVEGAMNAVVVHGDAVGTTLYYGKGAGAEPTASAVVADLVDVTRLHTADPEHRVPHLAFQPDSLSNTPILPIDEVTSGYYLRLRVADVTGVLANITRILADKAISIDALLQKESEEVDGANKGETDIILITHETLEKNVNAAIVEIEALSTVVSKVTKLRMEALN</sequence>
<accession>A0A158BD26</accession>
<dbReference type="Pfam" id="PF01842">
    <property type="entry name" value="ACT"/>
    <property type="match status" value="1"/>
</dbReference>
<dbReference type="InterPro" id="IPR045865">
    <property type="entry name" value="ACT-like_dom_sf"/>
</dbReference>
<evidence type="ECO:0000256" key="11">
    <source>
        <dbReference type="PIRSR" id="PIRSR000098-1"/>
    </source>
</evidence>
<organism evidence="15 16">
    <name type="scientific">Caballeronia hypogeia</name>
    <dbReference type="NCBI Taxonomy" id="1777140"/>
    <lineage>
        <taxon>Bacteria</taxon>
        <taxon>Pseudomonadati</taxon>
        <taxon>Pseudomonadota</taxon>
        <taxon>Betaproteobacteria</taxon>
        <taxon>Burkholderiales</taxon>
        <taxon>Burkholderiaceae</taxon>
        <taxon>Caballeronia</taxon>
    </lineage>
</organism>
<evidence type="ECO:0000256" key="8">
    <source>
        <dbReference type="ARBA" id="ARBA00022857"/>
    </source>
</evidence>
<dbReference type="SUPFAM" id="SSF55021">
    <property type="entry name" value="ACT-like"/>
    <property type="match status" value="1"/>
</dbReference>
<reference evidence="15" key="1">
    <citation type="submission" date="2016-01" db="EMBL/GenBank/DDBJ databases">
        <authorList>
            <person name="Peeters C."/>
        </authorList>
    </citation>
    <scope>NUCLEOTIDE SEQUENCE</scope>
    <source>
        <strain evidence="15">LMG 29322</strain>
    </source>
</reference>
<dbReference type="SUPFAM" id="SSF51735">
    <property type="entry name" value="NAD(P)-binding Rossmann-fold domains"/>
    <property type="match status" value="1"/>
</dbReference>
<dbReference type="GO" id="GO:0009088">
    <property type="term" value="P:threonine biosynthetic process"/>
    <property type="evidence" value="ECO:0007669"/>
    <property type="project" value="UniProtKB-UniPathway"/>
</dbReference>
<dbReference type="Proteomes" id="UP000054851">
    <property type="component" value="Unassembled WGS sequence"/>
</dbReference>
<dbReference type="AlphaFoldDB" id="A0A158BD26"/>
<dbReference type="GO" id="GO:0050661">
    <property type="term" value="F:NADP binding"/>
    <property type="evidence" value="ECO:0007669"/>
    <property type="project" value="InterPro"/>
</dbReference>
<dbReference type="PANTHER" id="PTHR43331:SF1">
    <property type="entry name" value="HOMOSERINE DEHYDROGENASE"/>
    <property type="match status" value="1"/>
</dbReference>